<sequence length="68" mass="7332">MHALPAGARPAEEPETAAGSCRVAVGTSAACRRRLWKWGVHAFLVCCSECSYRDPCVEHDWGGIVGMD</sequence>
<organism evidence="1 2">
    <name type="scientific">Setaria viridis</name>
    <name type="common">Green bristlegrass</name>
    <name type="synonym">Setaria italica subsp. viridis</name>
    <dbReference type="NCBI Taxonomy" id="4556"/>
    <lineage>
        <taxon>Eukaryota</taxon>
        <taxon>Viridiplantae</taxon>
        <taxon>Streptophyta</taxon>
        <taxon>Embryophyta</taxon>
        <taxon>Tracheophyta</taxon>
        <taxon>Spermatophyta</taxon>
        <taxon>Magnoliopsida</taxon>
        <taxon>Liliopsida</taxon>
        <taxon>Poales</taxon>
        <taxon>Poaceae</taxon>
        <taxon>PACMAD clade</taxon>
        <taxon>Panicoideae</taxon>
        <taxon>Panicodae</taxon>
        <taxon>Paniceae</taxon>
        <taxon>Cenchrinae</taxon>
        <taxon>Setaria</taxon>
    </lineage>
</organism>
<dbReference type="Gramene" id="TKW16745">
    <property type="protein sequence ID" value="TKW16745"/>
    <property type="gene ID" value="SEVIR_5G319632v2"/>
</dbReference>
<dbReference type="EMBL" id="CM016556">
    <property type="protein sequence ID" value="TKW16745.1"/>
    <property type="molecule type" value="Genomic_DNA"/>
</dbReference>
<keyword evidence="2" id="KW-1185">Reference proteome</keyword>
<proteinExistence type="predicted"/>
<dbReference type="Proteomes" id="UP000298652">
    <property type="component" value="Chromosome 5"/>
</dbReference>
<evidence type="ECO:0000313" key="1">
    <source>
        <dbReference type="EMBL" id="TKW16745.1"/>
    </source>
</evidence>
<reference evidence="1" key="1">
    <citation type="submission" date="2019-03" db="EMBL/GenBank/DDBJ databases">
        <title>WGS assembly of Setaria viridis.</title>
        <authorList>
            <person name="Huang P."/>
            <person name="Jenkins J."/>
            <person name="Grimwood J."/>
            <person name="Barry K."/>
            <person name="Healey A."/>
            <person name="Mamidi S."/>
            <person name="Sreedasyam A."/>
            <person name="Shu S."/>
            <person name="Feldman M."/>
            <person name="Wu J."/>
            <person name="Yu Y."/>
            <person name="Chen C."/>
            <person name="Johnson J."/>
            <person name="Rokhsar D."/>
            <person name="Baxter I."/>
            <person name="Schmutz J."/>
            <person name="Brutnell T."/>
            <person name="Kellogg E."/>
        </authorList>
    </citation>
    <scope>NUCLEOTIDE SEQUENCE [LARGE SCALE GENOMIC DNA]</scope>
</reference>
<dbReference type="AlphaFoldDB" id="A0A4U6UNF9"/>
<accession>A0A4U6UNF9</accession>
<name>A0A4U6UNF9_SETVI</name>
<protein>
    <submittedName>
        <fullName evidence="1">Uncharacterized protein</fullName>
    </submittedName>
</protein>
<gene>
    <name evidence="1" type="ORF">SEVIR_5G319632v2</name>
</gene>
<evidence type="ECO:0000313" key="2">
    <source>
        <dbReference type="Proteomes" id="UP000298652"/>
    </source>
</evidence>